<dbReference type="PATRIC" id="fig|634498.28.peg.293"/>
<evidence type="ECO:0000313" key="1">
    <source>
        <dbReference type="EMBL" id="ADC46142.1"/>
    </source>
</evidence>
<dbReference type="HOGENOM" id="CLU_1500306_0_0_2"/>
<dbReference type="STRING" id="634498.mru_0290"/>
<accession>D3DZW6</accession>
<dbReference type="EMBL" id="CP001719">
    <property type="protein sequence ID" value="ADC46142.1"/>
    <property type="molecule type" value="Genomic_DNA"/>
</dbReference>
<dbReference type="GeneID" id="8769930"/>
<name>D3DZW6_METRM</name>
<dbReference type="AlphaFoldDB" id="D3DZW6"/>
<dbReference type="RefSeq" id="WP_012955098.1">
    <property type="nucleotide sequence ID" value="NC_013790.1"/>
</dbReference>
<reference evidence="1 2" key="1">
    <citation type="journal article" date="2010" name="PLoS ONE">
        <title>The genome sequence of the rumen methanogen Methanobrevibacter ruminantium reveals new possibilities for controlling ruminant methane emissions.</title>
        <authorList>
            <person name="Leahy S.C."/>
            <person name="Kelly W.J."/>
            <person name="Altermann E."/>
            <person name="Ronimus R.S."/>
            <person name="Yeoman C.J."/>
            <person name="Pacheco D.M."/>
            <person name="Li D."/>
            <person name="Kong Z."/>
            <person name="McTavish S."/>
            <person name="Sang C."/>
            <person name="Lambie S.C."/>
            <person name="Janssen P.H."/>
            <person name="Dey D."/>
            <person name="Attwood G.T."/>
        </authorList>
    </citation>
    <scope>NUCLEOTIDE SEQUENCE [LARGE SCALE GENOMIC DNA]</scope>
    <source>
        <strain evidence="2">ATCC 35063 / DSM 1093 / JCM 13430 / OCM 146 / M1</strain>
    </source>
</reference>
<organism evidence="1 2">
    <name type="scientific">Methanobrevibacter ruminantium (strain ATCC 35063 / DSM 1093 / JCM 13430 / OCM 146 / M1)</name>
    <name type="common">Methanobacterium ruminantium</name>
    <dbReference type="NCBI Taxonomy" id="634498"/>
    <lineage>
        <taxon>Archaea</taxon>
        <taxon>Methanobacteriati</taxon>
        <taxon>Methanobacteriota</taxon>
        <taxon>Methanomada group</taxon>
        <taxon>Methanobacteria</taxon>
        <taxon>Methanobacteriales</taxon>
        <taxon>Methanobacteriaceae</taxon>
        <taxon>Methanobrevibacter</taxon>
    </lineage>
</organism>
<gene>
    <name evidence="1" type="ordered locus">mru_0290</name>
</gene>
<proteinExistence type="predicted"/>
<protein>
    <submittedName>
        <fullName evidence="1">Uncharacterized protein</fullName>
    </submittedName>
</protein>
<dbReference type="KEGG" id="mru:mru_0290"/>
<evidence type="ECO:0000313" key="2">
    <source>
        <dbReference type="Proteomes" id="UP000008680"/>
    </source>
</evidence>
<dbReference type="Proteomes" id="UP000008680">
    <property type="component" value="Chromosome"/>
</dbReference>
<sequence length="179" mass="22173">MLRVVERTYYQQEEIKTLDCRIREAGVNTYSLARQGAVDYPTYESYNEVREERIKEAKEKYGESYYYHWRDVETYFYYLGRFFSDLEEIEKYLERTVTYKPHREELKEAMERLDKRFEEVINEFWYSLEEYEDITEDVLEQLKEGDCTVHCEFLIKEFKKFVNVICRIIKQNEINHKEF</sequence>
<keyword evidence="2" id="KW-1185">Reference proteome</keyword>